<accession>A0ABR4AYD5</accession>
<feature type="transmembrane region" description="Helical" evidence="1">
    <location>
        <begin position="179"/>
        <end position="200"/>
    </location>
</feature>
<proteinExistence type="predicted"/>
<feature type="transmembrane region" description="Helical" evidence="1">
    <location>
        <begin position="206"/>
        <end position="228"/>
    </location>
</feature>
<evidence type="ECO:0000313" key="3">
    <source>
        <dbReference type="Proteomes" id="UP001590951"/>
    </source>
</evidence>
<reference evidence="2 3" key="1">
    <citation type="submission" date="2024-09" db="EMBL/GenBank/DDBJ databases">
        <title>Rethinking Asexuality: The Enigmatic Case of Functional Sexual Genes in Lepraria (Stereocaulaceae).</title>
        <authorList>
            <person name="Doellman M."/>
            <person name="Sun Y."/>
            <person name="Barcenas-Pena A."/>
            <person name="Lumbsch H.T."/>
            <person name="Grewe F."/>
        </authorList>
    </citation>
    <scope>NUCLEOTIDE SEQUENCE [LARGE SCALE GENOMIC DNA]</scope>
    <source>
        <strain evidence="2 3">Grewe 0041</strain>
    </source>
</reference>
<evidence type="ECO:0000313" key="2">
    <source>
        <dbReference type="EMBL" id="KAL2050669.1"/>
    </source>
</evidence>
<keyword evidence="1" id="KW-1133">Transmembrane helix</keyword>
<dbReference type="EMBL" id="JBHFEH010000044">
    <property type="protein sequence ID" value="KAL2050669.1"/>
    <property type="molecule type" value="Genomic_DNA"/>
</dbReference>
<protein>
    <submittedName>
        <fullName evidence="2">Uncharacterized protein</fullName>
    </submittedName>
</protein>
<keyword evidence="1" id="KW-0812">Transmembrane</keyword>
<evidence type="ECO:0000256" key="1">
    <source>
        <dbReference type="SAM" id="Phobius"/>
    </source>
</evidence>
<keyword evidence="3" id="KW-1185">Reference proteome</keyword>
<organism evidence="2 3">
    <name type="scientific">Lepraria finkii</name>
    <dbReference type="NCBI Taxonomy" id="1340010"/>
    <lineage>
        <taxon>Eukaryota</taxon>
        <taxon>Fungi</taxon>
        <taxon>Dikarya</taxon>
        <taxon>Ascomycota</taxon>
        <taxon>Pezizomycotina</taxon>
        <taxon>Lecanoromycetes</taxon>
        <taxon>OSLEUM clade</taxon>
        <taxon>Lecanoromycetidae</taxon>
        <taxon>Lecanorales</taxon>
        <taxon>Lecanorineae</taxon>
        <taxon>Stereocaulaceae</taxon>
        <taxon>Lepraria</taxon>
    </lineage>
</organism>
<gene>
    <name evidence="2" type="ORF">ABVK25_009055</name>
</gene>
<comment type="caution">
    <text evidence="2">The sequence shown here is derived from an EMBL/GenBank/DDBJ whole genome shotgun (WGS) entry which is preliminary data.</text>
</comment>
<sequence length="230" mass="25196">MQHSPCQVNATPFQALTGLNVHVRSQALRLQSSLSALLVVAIQCLDGTSVLILVPINQSDDGEVVWTCIRKKVEQACRVHRLDDWLSRCFAKTVVGTGKVQRVVPGYEDLLNACFRVSLEGYKHDTLFSQAFHNPELLQRQKSYAVTLESYALRFTESDPTFSGQSVVIINKVLNKAKIAWVLILLLIISPGLGVAVGLWSRKAEVGIAVSAGVFALASFLQGLAGWFDS</sequence>
<dbReference type="Proteomes" id="UP001590951">
    <property type="component" value="Unassembled WGS sequence"/>
</dbReference>
<keyword evidence="1" id="KW-0472">Membrane</keyword>
<name>A0ABR4AYD5_9LECA</name>